<keyword evidence="1" id="KW-0614">Plasmid</keyword>
<reference evidence="1" key="1">
    <citation type="submission" date="2022-04" db="EMBL/GenBank/DDBJ databases">
        <title>Hymenobacter sp. isolated from the air.</title>
        <authorList>
            <person name="Won M."/>
            <person name="Lee C.-M."/>
            <person name="Woen H.-Y."/>
            <person name="Kwon S.-W."/>
        </authorList>
    </citation>
    <scope>NUCLEOTIDE SEQUENCE</scope>
    <source>
        <strain evidence="1">5420S-77</strain>
        <plasmid evidence="1">unnamed9</plasmid>
    </source>
</reference>
<dbReference type="Proteomes" id="UP000830401">
    <property type="component" value="Plasmid unnamed9"/>
</dbReference>
<gene>
    <name evidence="1" type="ORF">MUN86_30830</name>
</gene>
<proteinExistence type="predicted"/>
<protein>
    <submittedName>
        <fullName evidence="1">Uncharacterized protein</fullName>
    </submittedName>
</protein>
<dbReference type="EMBL" id="CP095070">
    <property type="protein sequence ID" value="UOQ69899.1"/>
    <property type="molecule type" value="Genomic_DNA"/>
</dbReference>
<evidence type="ECO:0000313" key="1">
    <source>
        <dbReference type="EMBL" id="UOQ69899.1"/>
    </source>
</evidence>
<sequence length="80" mass="9166">MSCDGNESCGYRRRFCRPGRPFAWRTARELRVPAHQHCHRPLLSAGEEKQVLAETDYDTAAFYTLAFRAQVATIEGMIFT</sequence>
<geneLocation type="plasmid" evidence="1 2">
    <name>unnamed9</name>
</geneLocation>
<keyword evidence="2" id="KW-1185">Reference proteome</keyword>
<accession>A0ABY4GG71</accession>
<evidence type="ECO:0000313" key="2">
    <source>
        <dbReference type="Proteomes" id="UP000830401"/>
    </source>
</evidence>
<name>A0ABY4GG71_9BACT</name>
<organism evidence="1 2">
    <name type="scientific">Hymenobacter volaticus</name>
    <dbReference type="NCBI Taxonomy" id="2932254"/>
    <lineage>
        <taxon>Bacteria</taxon>
        <taxon>Pseudomonadati</taxon>
        <taxon>Bacteroidota</taxon>
        <taxon>Cytophagia</taxon>
        <taxon>Cytophagales</taxon>
        <taxon>Hymenobacteraceae</taxon>
        <taxon>Hymenobacter</taxon>
    </lineage>
</organism>